<sequence>MASSNAASPAVKKKKSKGKTMKAIPWCLKSDVFGIPEGTFLAPEFEKATSTKRKAGEAKNTPKKRSNDTPSSQTDTTTSDAKKEPAKKKAVRLTPDHPVPTVDELLGEGNYIPWWDDVDMEALSKSDLSSSNGDDDDDEPQSPKAAEVEGWTTCTHNGIMFEPPYEPHGVPLVYDGVEYVLPPHLEEIATMFAAELHTPYSAKEVFCKNFWTDFQKCLNPGLKKKEDRHPIQYFKLADFSKIWKHLNDERQKKLLISKEEKAALAAQTKTLRDHYGFATIDGARIEVGPWKVEPPHLYKGRGNHPMQGHVTKRIMPEDVTLNLDYKSGCNPPTPNVPGRWGEIQCLPDVQWIAAYSSGEFTSTLKYMRPGATSPMKGRSDLIKFNLARKLTLRIDELRKSIEADMAADQPMDTRQRAVVIHVIDRLAIRAGGDKDTTKTADTVGVCNLRVEHVTLDPATRSVSFDFLGKDSIRYQRTEVFDPLPFQVFADSIATKGRAERLWSAGTHGRVNEWLSGFMPGLSLKVLRTFNACVTLDKLLWKTPKGLFGKDVKLKEIYTEANKEVALMCNHQKSAAKGHEASVRKGKQKADEAKAAVEEVGACVVALLGFILTQFDVDEDEAVVDAALEAVGISRDKAGVAPTKEQTKLLNPLFSKKMKGSDEAVEFDPTLKQALAKLKTTTAKLSRTRDQLARLSGSVTERESLKTVALGTSRLNYLDPRITVAWCRREGFPITKVFNKTLLTKFPWALDVPAEWVFRPEE</sequence>
<dbReference type="PANTHER" id="PTHR10290">
    <property type="entry name" value="DNA TOPOISOMERASE I"/>
    <property type="match status" value="1"/>
</dbReference>
<dbReference type="InterPro" id="IPR013500">
    <property type="entry name" value="TopoI_cat_euk"/>
</dbReference>
<evidence type="ECO:0000256" key="10">
    <source>
        <dbReference type="SAM" id="MobiDB-lite"/>
    </source>
</evidence>
<dbReference type="InterPro" id="IPR014727">
    <property type="entry name" value="TopoI_cat_a/b-sub_euk"/>
</dbReference>
<dbReference type="PROSITE" id="PS52038">
    <property type="entry name" value="TOPO_IB_2"/>
    <property type="match status" value="1"/>
</dbReference>
<dbReference type="GO" id="GO:0005730">
    <property type="term" value="C:nucleolus"/>
    <property type="evidence" value="ECO:0007669"/>
    <property type="project" value="TreeGrafter"/>
</dbReference>
<protein>
    <recommendedName>
        <fullName evidence="4">DNA topoisomerase 1</fullName>
        <ecNumber evidence="3">5.6.2.1</ecNumber>
    </recommendedName>
    <alternativeName>
        <fullName evidence="8">DNA topoisomerase I</fullName>
    </alternativeName>
</protein>
<evidence type="ECO:0000256" key="4">
    <source>
        <dbReference type="ARBA" id="ARBA00019632"/>
    </source>
</evidence>
<organism evidence="12 13">
    <name type="scientific">Carpediemonas membranifera</name>
    <dbReference type="NCBI Taxonomy" id="201153"/>
    <lineage>
        <taxon>Eukaryota</taxon>
        <taxon>Metamonada</taxon>
        <taxon>Carpediemonas-like organisms</taxon>
        <taxon>Carpediemonas</taxon>
    </lineage>
</organism>
<dbReference type="Gene3D" id="1.10.132.10">
    <property type="match status" value="1"/>
</dbReference>
<evidence type="ECO:0000256" key="9">
    <source>
        <dbReference type="PROSITE-ProRule" id="PRU01382"/>
    </source>
</evidence>
<dbReference type="OrthoDB" id="47179at2759"/>
<name>A0A8J6E6E7_9EUKA</name>
<dbReference type="InterPro" id="IPR014711">
    <property type="entry name" value="TopoI_cat_a-hlx-sub_euk"/>
</dbReference>
<dbReference type="GO" id="GO:0003677">
    <property type="term" value="F:DNA binding"/>
    <property type="evidence" value="ECO:0007669"/>
    <property type="project" value="UniProtKB-UniRule"/>
</dbReference>
<dbReference type="InterPro" id="IPR025834">
    <property type="entry name" value="TopoI_C_dom"/>
</dbReference>
<dbReference type="SUPFAM" id="SSF56741">
    <property type="entry name" value="Eukaryotic DNA topoisomerase I, N-terminal DNA-binding fragment"/>
    <property type="match status" value="1"/>
</dbReference>
<feature type="region of interest" description="Disordered" evidence="10">
    <location>
        <begin position="125"/>
        <end position="147"/>
    </location>
</feature>
<dbReference type="GO" id="GO:0005694">
    <property type="term" value="C:chromosome"/>
    <property type="evidence" value="ECO:0007669"/>
    <property type="project" value="InterPro"/>
</dbReference>
<dbReference type="InterPro" id="IPR013499">
    <property type="entry name" value="TopoI_euk"/>
</dbReference>
<evidence type="ECO:0000256" key="8">
    <source>
        <dbReference type="ARBA" id="ARBA00033297"/>
    </source>
</evidence>
<evidence type="ECO:0000313" key="13">
    <source>
        <dbReference type="Proteomes" id="UP000717585"/>
    </source>
</evidence>
<dbReference type="PANTHER" id="PTHR10290:SF3">
    <property type="entry name" value="DNA TOPOISOMERASE 1"/>
    <property type="match status" value="1"/>
</dbReference>
<accession>A0A8J6E6E7</accession>
<dbReference type="Pfam" id="PF01028">
    <property type="entry name" value="Topoisom_I"/>
    <property type="match status" value="1"/>
</dbReference>
<feature type="active site" description="O-(3'-phospho-DNA)-tyrosine intermediate" evidence="9">
    <location>
        <position position="716"/>
    </location>
</feature>
<dbReference type="AlphaFoldDB" id="A0A8J6E6E7"/>
<reference evidence="12" key="1">
    <citation type="submission" date="2021-05" db="EMBL/GenBank/DDBJ databases">
        <title>A free-living protist that lacks canonical eukaryotic 1 DNA replication and segregation systems.</title>
        <authorList>
            <person name="Salas-Leiva D.E."/>
            <person name="Tromer E.C."/>
            <person name="Curtis B.A."/>
            <person name="Jerlstrom-Hultqvist J."/>
            <person name="Kolisko M."/>
            <person name="Yi Z."/>
            <person name="Salas-Leiva J.S."/>
            <person name="Gallot-Lavallee L."/>
            <person name="Kops G.J.P.L."/>
            <person name="Archibald J.M."/>
            <person name="Simpson A.G.B."/>
            <person name="Roger A.J."/>
        </authorList>
    </citation>
    <scope>NUCLEOTIDE SEQUENCE</scope>
    <source>
        <strain evidence="12">BICM</strain>
    </source>
</reference>
<feature type="compositionally biased region" description="Basic residues" evidence="10">
    <location>
        <begin position="11"/>
        <end position="20"/>
    </location>
</feature>
<dbReference type="Pfam" id="PF02919">
    <property type="entry name" value="Topoisom_I_N"/>
    <property type="match status" value="1"/>
</dbReference>
<dbReference type="GO" id="GO:0006265">
    <property type="term" value="P:DNA topological change"/>
    <property type="evidence" value="ECO:0007669"/>
    <property type="project" value="UniProtKB-UniRule"/>
</dbReference>
<keyword evidence="6 9" id="KW-0238">DNA-binding</keyword>
<dbReference type="InterPro" id="IPR051062">
    <property type="entry name" value="Topoisomerase_IB"/>
</dbReference>
<comment type="catalytic activity">
    <reaction evidence="1 9">
        <text>ATP-independent breakage of single-stranded DNA, followed by passage and rejoining.</text>
        <dbReference type="EC" id="5.6.2.1"/>
    </reaction>
</comment>
<dbReference type="InterPro" id="IPR013034">
    <property type="entry name" value="DNA_topo_DNA_db_N_dom1"/>
</dbReference>
<evidence type="ECO:0000256" key="5">
    <source>
        <dbReference type="ARBA" id="ARBA00023029"/>
    </source>
</evidence>
<feature type="region of interest" description="Disordered" evidence="10">
    <location>
        <begin position="1"/>
        <end position="20"/>
    </location>
</feature>
<keyword evidence="7 9" id="KW-0413">Isomerase</keyword>
<feature type="compositionally biased region" description="Basic and acidic residues" evidence="10">
    <location>
        <begin position="44"/>
        <end position="57"/>
    </location>
</feature>
<dbReference type="GO" id="GO:0006260">
    <property type="term" value="P:DNA replication"/>
    <property type="evidence" value="ECO:0007669"/>
    <property type="project" value="TreeGrafter"/>
</dbReference>
<dbReference type="Gene3D" id="1.10.10.41">
    <property type="entry name" value="Yeast DNA topoisomerase - domain 1"/>
    <property type="match status" value="1"/>
</dbReference>
<evidence type="ECO:0000256" key="1">
    <source>
        <dbReference type="ARBA" id="ARBA00000213"/>
    </source>
</evidence>
<evidence type="ECO:0000256" key="6">
    <source>
        <dbReference type="ARBA" id="ARBA00023125"/>
    </source>
</evidence>
<dbReference type="Gene3D" id="3.90.15.10">
    <property type="entry name" value="Topoisomerase I, Chain A, domain 3"/>
    <property type="match status" value="1"/>
</dbReference>
<keyword evidence="13" id="KW-1185">Reference proteome</keyword>
<comment type="caution">
    <text evidence="12">The sequence shown here is derived from an EMBL/GenBank/DDBJ whole genome shotgun (WGS) entry which is preliminary data.</text>
</comment>
<dbReference type="GO" id="GO:0003917">
    <property type="term" value="F:DNA topoisomerase type I (single strand cut, ATP-independent) activity"/>
    <property type="evidence" value="ECO:0007669"/>
    <property type="project" value="UniProtKB-UniRule"/>
</dbReference>
<dbReference type="InterPro" id="IPR011010">
    <property type="entry name" value="DNA_brk_join_enz"/>
</dbReference>
<dbReference type="EC" id="5.6.2.1" evidence="3"/>
<dbReference type="GO" id="GO:0007059">
    <property type="term" value="P:chromosome segregation"/>
    <property type="evidence" value="ECO:0007669"/>
    <property type="project" value="TreeGrafter"/>
</dbReference>
<gene>
    <name evidence="12" type="ORF">J8273_8777</name>
</gene>
<feature type="compositionally biased region" description="Low complexity" evidence="10">
    <location>
        <begin position="1"/>
        <end position="10"/>
    </location>
</feature>
<dbReference type="Gene3D" id="2.170.11.10">
    <property type="entry name" value="DNA Topoisomerase I, domain 2"/>
    <property type="match status" value="1"/>
</dbReference>
<feature type="domain" description="DNA topoisomerase I eukaryotic-type" evidence="11">
    <location>
        <begin position="297"/>
        <end position="730"/>
    </location>
</feature>
<dbReference type="PRINTS" id="PR00416">
    <property type="entry name" value="EUTPISMRASEI"/>
</dbReference>
<evidence type="ECO:0000259" key="11">
    <source>
        <dbReference type="SMART" id="SM00435"/>
    </source>
</evidence>
<evidence type="ECO:0000256" key="7">
    <source>
        <dbReference type="ARBA" id="ARBA00023235"/>
    </source>
</evidence>
<dbReference type="InterPro" id="IPR036202">
    <property type="entry name" value="TopoI_DNA-bd_euk_N_sf"/>
</dbReference>
<dbReference type="InterPro" id="IPR001631">
    <property type="entry name" value="TopoI"/>
</dbReference>
<evidence type="ECO:0000256" key="2">
    <source>
        <dbReference type="ARBA" id="ARBA00006645"/>
    </source>
</evidence>
<dbReference type="EMBL" id="JAHDYR010000069">
    <property type="protein sequence ID" value="KAG9389485.1"/>
    <property type="molecule type" value="Genomic_DNA"/>
</dbReference>
<dbReference type="Pfam" id="PF14370">
    <property type="entry name" value="Topo_C_assoc"/>
    <property type="match status" value="1"/>
</dbReference>
<dbReference type="InterPro" id="IPR008336">
    <property type="entry name" value="TopoI_DNA-bd_euk"/>
</dbReference>
<keyword evidence="5 9" id="KW-0799">Topoisomerase</keyword>
<feature type="region of interest" description="Disordered" evidence="10">
    <location>
        <begin position="43"/>
        <end position="105"/>
    </location>
</feature>
<feature type="compositionally biased region" description="Low complexity" evidence="10">
    <location>
        <begin position="68"/>
        <end position="79"/>
    </location>
</feature>
<comment type="similarity">
    <text evidence="2 9">Belongs to the type IB topoisomerase family.</text>
</comment>
<evidence type="ECO:0000256" key="3">
    <source>
        <dbReference type="ARBA" id="ARBA00012891"/>
    </source>
</evidence>
<dbReference type="Proteomes" id="UP000717585">
    <property type="component" value="Unassembled WGS sequence"/>
</dbReference>
<dbReference type="SUPFAM" id="SSF56349">
    <property type="entry name" value="DNA breaking-rejoining enzymes"/>
    <property type="match status" value="1"/>
</dbReference>
<evidence type="ECO:0000313" key="12">
    <source>
        <dbReference type="EMBL" id="KAG9389485.1"/>
    </source>
</evidence>
<proteinExistence type="inferred from homology"/>
<dbReference type="InterPro" id="IPR013030">
    <property type="entry name" value="DNA_topo_DNA_db_N_dom2"/>
</dbReference>
<dbReference type="SMART" id="SM00435">
    <property type="entry name" value="TOPEUc"/>
    <property type="match status" value="1"/>
</dbReference>